<reference evidence="3 4" key="1">
    <citation type="submission" date="2018-05" db="EMBL/GenBank/DDBJ databases">
        <title>Rhodoferax soyangensis sp.nov., isolated from an oligotrophic freshwater lake.</title>
        <authorList>
            <person name="Park M."/>
        </authorList>
    </citation>
    <scope>NUCLEOTIDE SEQUENCE [LARGE SCALE GENOMIC DNA]</scope>
    <source>
        <strain evidence="3 4">IMCC26218</strain>
    </source>
</reference>
<dbReference type="InterPro" id="IPR002810">
    <property type="entry name" value="NfeD-like_C"/>
</dbReference>
<accession>A0A3E1RGV7</accession>
<feature type="domain" description="NfeD-like C-terminal" evidence="2">
    <location>
        <begin position="85"/>
        <end position="141"/>
    </location>
</feature>
<organism evidence="3 4">
    <name type="scientific">Rhodoferax lacus</name>
    <dbReference type="NCBI Taxonomy" id="2184758"/>
    <lineage>
        <taxon>Bacteria</taxon>
        <taxon>Pseudomonadati</taxon>
        <taxon>Pseudomonadota</taxon>
        <taxon>Betaproteobacteria</taxon>
        <taxon>Burkholderiales</taxon>
        <taxon>Comamonadaceae</taxon>
        <taxon>Rhodoferax</taxon>
    </lineage>
</organism>
<feature type="transmembrane region" description="Helical" evidence="1">
    <location>
        <begin position="7"/>
        <end position="40"/>
    </location>
</feature>
<dbReference type="RefSeq" id="WP_117173348.1">
    <property type="nucleotide sequence ID" value="NZ_QFZK01000001.1"/>
</dbReference>
<proteinExistence type="predicted"/>
<keyword evidence="1" id="KW-0812">Transmembrane</keyword>
<feature type="transmembrane region" description="Helical" evidence="1">
    <location>
        <begin position="46"/>
        <end position="66"/>
    </location>
</feature>
<protein>
    <recommendedName>
        <fullName evidence="2">NfeD-like C-terminal domain-containing protein</fullName>
    </recommendedName>
</protein>
<dbReference type="OrthoDB" id="5654021at2"/>
<dbReference type="Pfam" id="PF01957">
    <property type="entry name" value="NfeD"/>
    <property type="match status" value="1"/>
</dbReference>
<sequence length="142" mass="15008">MAESTLWWLATGGAVAVELLTGTFYLLMLAIGFAVAAVAAHLGYGMTTQIVTAAVVGGGAVVGWHLRQTGRRQQEAPAQANANVNLDIGETIQIELWNPDGTADVHYRGARWTAIHRPGVSPSTGPHRVAELVGNRLLVDKA</sequence>
<keyword evidence="1" id="KW-0472">Membrane</keyword>
<evidence type="ECO:0000256" key="1">
    <source>
        <dbReference type="SAM" id="Phobius"/>
    </source>
</evidence>
<dbReference type="AlphaFoldDB" id="A0A3E1RGV7"/>
<dbReference type="Proteomes" id="UP000260665">
    <property type="component" value="Unassembled WGS sequence"/>
</dbReference>
<gene>
    <name evidence="3" type="ORF">DIC66_01530</name>
</gene>
<keyword evidence="4" id="KW-1185">Reference proteome</keyword>
<evidence type="ECO:0000313" key="4">
    <source>
        <dbReference type="Proteomes" id="UP000260665"/>
    </source>
</evidence>
<comment type="caution">
    <text evidence="3">The sequence shown here is derived from an EMBL/GenBank/DDBJ whole genome shotgun (WGS) entry which is preliminary data.</text>
</comment>
<evidence type="ECO:0000313" key="3">
    <source>
        <dbReference type="EMBL" id="RFO98594.1"/>
    </source>
</evidence>
<dbReference type="EMBL" id="QFZK01000001">
    <property type="protein sequence ID" value="RFO98594.1"/>
    <property type="molecule type" value="Genomic_DNA"/>
</dbReference>
<keyword evidence="1" id="KW-1133">Transmembrane helix</keyword>
<evidence type="ECO:0000259" key="2">
    <source>
        <dbReference type="Pfam" id="PF01957"/>
    </source>
</evidence>
<name>A0A3E1RGV7_9BURK</name>